<dbReference type="Proteomes" id="UP000622405">
    <property type="component" value="Unassembled WGS sequence"/>
</dbReference>
<evidence type="ECO:0000313" key="2">
    <source>
        <dbReference type="EMBL" id="MBC3901419.1"/>
    </source>
</evidence>
<name>A0ABR6Z1Q5_9FIRM</name>
<gene>
    <name evidence="2" type="ORF">GH811_17605</name>
</gene>
<protein>
    <recommendedName>
        <fullName evidence="1">Gp28/Gp37-like domain-containing protein</fullName>
    </recommendedName>
</protein>
<evidence type="ECO:0000313" key="3">
    <source>
        <dbReference type="Proteomes" id="UP000622405"/>
    </source>
</evidence>
<dbReference type="InterPro" id="IPR029432">
    <property type="entry name" value="Gp28/Gp37-like_dom"/>
</dbReference>
<dbReference type="Pfam" id="PF14594">
    <property type="entry name" value="Sipho_Gp37"/>
    <property type="match status" value="1"/>
</dbReference>
<dbReference type="EMBL" id="WJBE01000026">
    <property type="protein sequence ID" value="MBC3901419.1"/>
    <property type="molecule type" value="Genomic_DNA"/>
</dbReference>
<evidence type="ECO:0000259" key="1">
    <source>
        <dbReference type="Pfam" id="PF14594"/>
    </source>
</evidence>
<organism evidence="2 3">
    <name type="scientific">Acetobacterium malicum</name>
    <dbReference type="NCBI Taxonomy" id="52692"/>
    <lineage>
        <taxon>Bacteria</taxon>
        <taxon>Bacillati</taxon>
        <taxon>Bacillota</taxon>
        <taxon>Clostridia</taxon>
        <taxon>Eubacteriales</taxon>
        <taxon>Eubacteriaceae</taxon>
        <taxon>Acetobacterium</taxon>
    </lineage>
</organism>
<proteinExistence type="predicted"/>
<feature type="domain" description="Gp28/Gp37-like" evidence="1">
    <location>
        <begin position="7"/>
        <end position="338"/>
    </location>
</feature>
<sequence length="359" mass="40435">MMERRLIKILKDDLSFLTSIRAYSSFYFERNLTAPGEFQIVLGIKYAEYFKEDYYIYLSRKKAFIIENVVEDEKKNTIVVRGKDVKSILNRRITIPPAGQAYQTLTANGETLIKNLVNLNCVNPVDTTRVIPGLVMATNQNRGETALWNSRYKNLAKEAENITTLTGLGWTVEVDQVNRQLIFDVIQGVDRSHGQSINSPVTFSKKFKNMKNALRSVNTGNYKNYAYVAGQGEGAAREVVTVTNGDDISGLKRRELVVDARDLSTTDGLFSRGNTKLTETVIVKNSEMEITNNNFIYEEDWDLGDIVTVQTSTGYESQRVTEVREIYEAAETIEITTGNPSKTVAAKIKEISTETNEIV</sequence>
<keyword evidence="3" id="KW-1185">Reference proteome</keyword>
<comment type="caution">
    <text evidence="2">The sequence shown here is derived from an EMBL/GenBank/DDBJ whole genome shotgun (WGS) entry which is preliminary data.</text>
</comment>
<reference evidence="2 3" key="1">
    <citation type="journal article" date="2020" name="mSystems">
        <title>Defining Genomic and Predicted Metabolic Features of the Acetobacterium Genus.</title>
        <authorList>
            <person name="Ross D.E."/>
            <person name="Marshall C.W."/>
            <person name="Gulliver D."/>
            <person name="May H.D."/>
            <person name="Norman R.S."/>
        </authorList>
    </citation>
    <scope>NUCLEOTIDE SEQUENCE [LARGE SCALE GENOMIC DNA]</scope>
    <source>
        <strain evidence="2 3">DSM 4132</strain>
    </source>
</reference>
<accession>A0ABR6Z1Q5</accession>